<reference evidence="4" key="1">
    <citation type="submission" date="2022-09" db="EMBL/GenBank/DDBJ databases">
        <title>Australian commercial rhizobial inoculants.</title>
        <authorList>
            <person name="Kohlmeier M.G."/>
            <person name="O'Hara G.W."/>
            <person name="Colombi E."/>
            <person name="Ramsay J.P."/>
            <person name="Terpolilli J."/>
        </authorList>
    </citation>
    <scope>NUCLEOTIDE SEQUENCE</scope>
    <source>
        <strain evidence="4">WSM1592</strain>
        <plasmid evidence="4">pWSM1592_1</plasmid>
    </source>
</reference>
<keyword evidence="4" id="KW-0614">Plasmid</keyword>
<sequence length="253" mass="27065">MSDLIMLVSSSQRLTYSTEAAVGQAVGDLIVEIIGRKPAAVLGLATGATMEPVYANLVAAFKRGDVSFAGVTSFNLDEYVGIPTSHPRSYRSTMNALFFDHVDIDKNRTFLPEASVDKPDEAGERYERMIAKAGGIDLQLLGIGRNGHIGFNEPGSAKDSRTRLVELHEDTLRANARFFSDRPVPSSAITMGIGTILSAKQIVLTATGVAKADAVRRATSGGFQADCPASALQEHDKVSWFFDRAAAGLRMAA</sequence>
<evidence type="ECO:0000259" key="3">
    <source>
        <dbReference type="Pfam" id="PF01182"/>
    </source>
</evidence>
<gene>
    <name evidence="4" type="primary">nagB</name>
    <name evidence="4" type="ORF">N2599_32290</name>
</gene>
<evidence type="ECO:0000313" key="4">
    <source>
        <dbReference type="EMBL" id="UWU17424.1"/>
    </source>
</evidence>
<dbReference type="CDD" id="cd01399">
    <property type="entry name" value="GlcN6P_deaminase"/>
    <property type="match status" value="1"/>
</dbReference>
<dbReference type="Gene3D" id="3.40.50.1360">
    <property type="match status" value="1"/>
</dbReference>
<keyword evidence="1 4" id="KW-0378">Hydrolase</keyword>
<protein>
    <recommendedName>
        <fullName evidence="2">Glucosamine-6-phosphate deaminase</fullName>
        <ecNumber evidence="2">3.5.99.6</ecNumber>
    </recommendedName>
</protein>
<dbReference type="GO" id="GO:0004342">
    <property type="term" value="F:glucosamine-6-phosphate deaminase activity"/>
    <property type="evidence" value="ECO:0007669"/>
    <property type="project" value="UniProtKB-EC"/>
</dbReference>
<dbReference type="EMBL" id="CP104144">
    <property type="protein sequence ID" value="UWU17424.1"/>
    <property type="molecule type" value="Genomic_DNA"/>
</dbReference>
<dbReference type="InterPro" id="IPR018321">
    <property type="entry name" value="Glucosamine6P_isomerase_CS"/>
</dbReference>
<dbReference type="RefSeq" id="WP_209444069.1">
    <property type="nucleotide sequence ID" value="NZ_CP104144.1"/>
</dbReference>
<dbReference type="InterPro" id="IPR004547">
    <property type="entry name" value="Glucosamine6P_isomerase"/>
</dbReference>
<geneLocation type="plasmid" evidence="4 5">
    <name>pWSM1592_1</name>
</geneLocation>
<dbReference type="Proteomes" id="UP001060123">
    <property type="component" value="Plasmid pWSM1592_1"/>
</dbReference>
<dbReference type="PANTHER" id="PTHR11280:SF5">
    <property type="entry name" value="GLUCOSAMINE-6-PHOSPHATE ISOMERASE"/>
    <property type="match status" value="1"/>
</dbReference>
<dbReference type="PROSITE" id="PS01161">
    <property type="entry name" value="GLC_GALNAC_ISOMERASE"/>
    <property type="match status" value="1"/>
</dbReference>
<proteinExistence type="predicted"/>
<accession>A0ABY5XTB1</accession>
<feature type="domain" description="Glucosamine/galactosamine-6-phosphate isomerase" evidence="3">
    <location>
        <begin position="20"/>
        <end position="240"/>
    </location>
</feature>
<dbReference type="InterPro" id="IPR006148">
    <property type="entry name" value="Glc/Gal-6P_isomerase"/>
</dbReference>
<dbReference type="InterPro" id="IPR037171">
    <property type="entry name" value="NagB/RpiA_transferase-like"/>
</dbReference>
<evidence type="ECO:0000256" key="2">
    <source>
        <dbReference type="NCBIfam" id="TIGR00502"/>
    </source>
</evidence>
<dbReference type="SUPFAM" id="SSF100950">
    <property type="entry name" value="NagB/RpiA/CoA transferase-like"/>
    <property type="match status" value="1"/>
</dbReference>
<dbReference type="PANTHER" id="PTHR11280">
    <property type="entry name" value="GLUCOSAMINE-6-PHOSPHATE ISOMERASE"/>
    <property type="match status" value="1"/>
</dbReference>
<evidence type="ECO:0000313" key="5">
    <source>
        <dbReference type="Proteomes" id="UP001060123"/>
    </source>
</evidence>
<evidence type="ECO:0000256" key="1">
    <source>
        <dbReference type="ARBA" id="ARBA00022801"/>
    </source>
</evidence>
<name>A0ABY5XTB1_RHISU</name>
<organism evidence="4 5">
    <name type="scientific">Rhizobium sullae</name>
    <name type="common">Rhizobium hedysari</name>
    <dbReference type="NCBI Taxonomy" id="50338"/>
    <lineage>
        <taxon>Bacteria</taxon>
        <taxon>Pseudomonadati</taxon>
        <taxon>Pseudomonadota</taxon>
        <taxon>Alphaproteobacteria</taxon>
        <taxon>Hyphomicrobiales</taxon>
        <taxon>Rhizobiaceae</taxon>
        <taxon>Rhizobium/Agrobacterium group</taxon>
        <taxon>Rhizobium</taxon>
    </lineage>
</organism>
<dbReference type="Pfam" id="PF01182">
    <property type="entry name" value="Glucosamine_iso"/>
    <property type="match status" value="1"/>
</dbReference>
<keyword evidence="5" id="KW-1185">Reference proteome</keyword>
<dbReference type="NCBIfam" id="TIGR00502">
    <property type="entry name" value="nagB"/>
    <property type="match status" value="1"/>
</dbReference>
<dbReference type="EC" id="3.5.99.6" evidence="2"/>